<keyword evidence="1" id="KW-1133">Transmembrane helix</keyword>
<sequence length="68" mass="8015">MFNKLFEAIFDTVWTIIVGGFILFVIAVIVIGFWDKLVDSHPIWWIVFACTPIPSLIILYRDWKRKNS</sequence>
<evidence type="ECO:0000256" key="1">
    <source>
        <dbReference type="SAM" id="Phobius"/>
    </source>
</evidence>
<dbReference type="AlphaFoldDB" id="A0A1V3J687"/>
<organism evidence="2 3">
    <name type="scientific">Rodentibacter trehalosifermentans</name>
    <dbReference type="NCBI Taxonomy" id="1908263"/>
    <lineage>
        <taxon>Bacteria</taxon>
        <taxon>Pseudomonadati</taxon>
        <taxon>Pseudomonadota</taxon>
        <taxon>Gammaproteobacteria</taxon>
        <taxon>Pasteurellales</taxon>
        <taxon>Pasteurellaceae</taxon>
        <taxon>Rodentibacter</taxon>
    </lineage>
</organism>
<reference evidence="2 3" key="1">
    <citation type="submission" date="2016-10" db="EMBL/GenBank/DDBJ databases">
        <title>Rodentibacter gen. nov. and new species.</title>
        <authorList>
            <person name="Christensen H."/>
        </authorList>
    </citation>
    <scope>NUCLEOTIDE SEQUENCE [LARGE SCALE GENOMIC DNA]</scope>
    <source>
        <strain evidence="2 3">H1987082031</strain>
    </source>
</reference>
<gene>
    <name evidence="2" type="ORF">BKK52_00945</name>
</gene>
<keyword evidence="1" id="KW-0472">Membrane</keyword>
<dbReference type="RefSeq" id="WP_077477528.1">
    <property type="nucleotide sequence ID" value="NZ_MLHL01000006.1"/>
</dbReference>
<feature type="transmembrane region" description="Helical" evidence="1">
    <location>
        <begin position="12"/>
        <end position="31"/>
    </location>
</feature>
<evidence type="ECO:0000313" key="2">
    <source>
        <dbReference type="EMBL" id="OOF50748.1"/>
    </source>
</evidence>
<proteinExistence type="predicted"/>
<keyword evidence="1" id="KW-0812">Transmembrane</keyword>
<protein>
    <submittedName>
        <fullName evidence="2">Uncharacterized protein</fullName>
    </submittedName>
</protein>
<dbReference type="Proteomes" id="UP000189161">
    <property type="component" value="Unassembled WGS sequence"/>
</dbReference>
<name>A0A1V3J687_9PAST</name>
<comment type="caution">
    <text evidence="2">The sequence shown here is derived from an EMBL/GenBank/DDBJ whole genome shotgun (WGS) entry which is preliminary data.</text>
</comment>
<feature type="transmembrane region" description="Helical" evidence="1">
    <location>
        <begin position="43"/>
        <end position="60"/>
    </location>
</feature>
<accession>A0A1V3J687</accession>
<evidence type="ECO:0000313" key="3">
    <source>
        <dbReference type="Proteomes" id="UP000189161"/>
    </source>
</evidence>
<keyword evidence="3" id="KW-1185">Reference proteome</keyword>
<dbReference type="EMBL" id="MLHL01000006">
    <property type="protein sequence ID" value="OOF50748.1"/>
    <property type="molecule type" value="Genomic_DNA"/>
</dbReference>